<gene>
    <name evidence="2" type="ORF">B0T16DRAFT_418419</name>
</gene>
<keyword evidence="3" id="KW-1185">Reference proteome</keyword>
<name>A0AA40CKU8_9PEZI</name>
<evidence type="ECO:0000256" key="1">
    <source>
        <dbReference type="SAM" id="MobiDB-lite"/>
    </source>
</evidence>
<accession>A0AA40CKU8</accession>
<protein>
    <recommendedName>
        <fullName evidence="4">BTB domain-containing protein</fullName>
    </recommendedName>
</protein>
<dbReference type="Gene3D" id="3.30.710.10">
    <property type="entry name" value="Potassium Channel Kv1.1, Chain A"/>
    <property type="match status" value="1"/>
</dbReference>
<proteinExistence type="predicted"/>
<evidence type="ECO:0000313" key="2">
    <source>
        <dbReference type="EMBL" id="KAK0640759.1"/>
    </source>
</evidence>
<evidence type="ECO:0000313" key="3">
    <source>
        <dbReference type="Proteomes" id="UP001174936"/>
    </source>
</evidence>
<dbReference type="EMBL" id="JAULSV010000006">
    <property type="protein sequence ID" value="KAK0640759.1"/>
    <property type="molecule type" value="Genomic_DNA"/>
</dbReference>
<reference evidence="2" key="1">
    <citation type="submission" date="2023-06" db="EMBL/GenBank/DDBJ databases">
        <title>Genome-scale phylogeny and comparative genomics of the fungal order Sordariales.</title>
        <authorList>
            <consortium name="Lawrence Berkeley National Laboratory"/>
            <person name="Hensen N."/>
            <person name="Bonometti L."/>
            <person name="Westerberg I."/>
            <person name="Brannstrom I.O."/>
            <person name="Guillou S."/>
            <person name="Cros-Aarteil S."/>
            <person name="Calhoun S."/>
            <person name="Haridas S."/>
            <person name="Kuo A."/>
            <person name="Mondo S."/>
            <person name="Pangilinan J."/>
            <person name="Riley R."/>
            <person name="Labutti K."/>
            <person name="Andreopoulos B."/>
            <person name="Lipzen A."/>
            <person name="Chen C."/>
            <person name="Yanf M."/>
            <person name="Daum C."/>
            <person name="Ng V."/>
            <person name="Clum A."/>
            <person name="Steindorff A."/>
            <person name="Ohm R."/>
            <person name="Martin F."/>
            <person name="Silar P."/>
            <person name="Natvig D."/>
            <person name="Lalanne C."/>
            <person name="Gautier V."/>
            <person name="Ament-Velasquez S.L."/>
            <person name="Kruys A."/>
            <person name="Hutchinson M.I."/>
            <person name="Powell A.J."/>
            <person name="Barry K."/>
            <person name="Miller A.N."/>
            <person name="Grigoriev I.V."/>
            <person name="Debuchy R."/>
            <person name="Gladieux P."/>
            <person name="Thoren M.H."/>
            <person name="Johannesson H."/>
        </authorList>
    </citation>
    <scope>NUCLEOTIDE SEQUENCE</scope>
    <source>
        <strain evidence="2">SMH2532-1</strain>
    </source>
</reference>
<dbReference type="Proteomes" id="UP001174936">
    <property type="component" value="Unassembled WGS sequence"/>
</dbReference>
<comment type="caution">
    <text evidence="2">The sequence shown here is derived from an EMBL/GenBank/DDBJ whole genome shotgun (WGS) entry which is preliminary data.</text>
</comment>
<evidence type="ECO:0008006" key="4">
    <source>
        <dbReference type="Google" id="ProtNLM"/>
    </source>
</evidence>
<feature type="compositionally biased region" description="Low complexity" evidence="1">
    <location>
        <begin position="32"/>
        <end position="54"/>
    </location>
</feature>
<dbReference type="AlphaFoldDB" id="A0AA40CKU8"/>
<feature type="region of interest" description="Disordered" evidence="1">
    <location>
        <begin position="1"/>
        <end position="57"/>
    </location>
</feature>
<dbReference type="InterPro" id="IPR011333">
    <property type="entry name" value="SKP1/BTB/POZ_sf"/>
</dbReference>
<organism evidence="2 3">
    <name type="scientific">Cercophora newfieldiana</name>
    <dbReference type="NCBI Taxonomy" id="92897"/>
    <lineage>
        <taxon>Eukaryota</taxon>
        <taxon>Fungi</taxon>
        <taxon>Dikarya</taxon>
        <taxon>Ascomycota</taxon>
        <taxon>Pezizomycotina</taxon>
        <taxon>Sordariomycetes</taxon>
        <taxon>Sordariomycetidae</taxon>
        <taxon>Sordariales</taxon>
        <taxon>Lasiosphaeriaceae</taxon>
        <taxon>Cercophora</taxon>
    </lineage>
</organism>
<sequence>MANIIIDPTGDIRLDLPATPKESPLPSPLAPPSKSTDGAASSTADSDSETAPDTPQRTYLRVSSKILSLASPVFKTMLSGSFREASDFTAHNLKSPTSSEKFTLSFPEDDATAMTLLLRILHFDYDNVQARPTPKLLEQLAFLTDKYQCMHVLKFCGVLWVREWIQQSIEFLQVEDAARVLVFTYVAGLETEFQDVAWLILLHHKGPIWGEKSEVKMLVDHPLLRHDVAALMDQRRSEMCEAFHKAMMAPLSETSNWASIDKGCFYAAKLIGAYVKRLTTAGLTPYDLAFSENSMSALVGKAEKLATTEMPSGCTMYRCPCRQEPQTPNLAERLKLTAIALTKLEREFICLKCIKTGGKSKTEGDCKGHDMDVSLARYCA</sequence>